<dbReference type="InterPro" id="IPR016112">
    <property type="entry name" value="VP_dsDNA_II"/>
</dbReference>
<feature type="domain" description="Major capsid protein N-terminal" evidence="2">
    <location>
        <begin position="35"/>
        <end position="250"/>
    </location>
</feature>
<dbReference type="Pfam" id="PF04451">
    <property type="entry name" value="Capsid_NCLDV"/>
    <property type="match status" value="1"/>
</dbReference>
<evidence type="ECO:0008006" key="4">
    <source>
        <dbReference type="Google" id="ProtNLM"/>
    </source>
</evidence>
<reference evidence="3" key="1">
    <citation type="journal article" date="2020" name="Nature">
        <title>Giant virus diversity and host interactions through global metagenomics.</title>
        <authorList>
            <person name="Schulz F."/>
            <person name="Roux S."/>
            <person name="Paez-Espino D."/>
            <person name="Jungbluth S."/>
            <person name="Walsh D.A."/>
            <person name="Denef V.J."/>
            <person name="McMahon K.D."/>
            <person name="Konstantinidis K.T."/>
            <person name="Eloe-Fadrosh E.A."/>
            <person name="Kyrpides N.C."/>
            <person name="Woyke T."/>
        </authorList>
    </citation>
    <scope>NUCLEOTIDE SEQUENCE</scope>
    <source>
        <strain evidence="3">GVMAG-M-3300023184-24</strain>
    </source>
</reference>
<dbReference type="SUPFAM" id="SSF49749">
    <property type="entry name" value="Group II dsDNA viruses VP"/>
    <property type="match status" value="2"/>
</dbReference>
<proteinExistence type="predicted"/>
<dbReference type="Pfam" id="PF16903">
    <property type="entry name" value="Capsid_N"/>
    <property type="match status" value="1"/>
</dbReference>
<dbReference type="EMBL" id="MN740108">
    <property type="protein sequence ID" value="QHT88068.1"/>
    <property type="molecule type" value="Genomic_DNA"/>
</dbReference>
<feature type="domain" description="Major capsid protein C-terminal" evidence="1">
    <location>
        <begin position="257"/>
        <end position="464"/>
    </location>
</feature>
<protein>
    <recommendedName>
        <fullName evidence="4">Major capsid protein</fullName>
    </recommendedName>
</protein>
<evidence type="ECO:0000259" key="2">
    <source>
        <dbReference type="Pfam" id="PF16903"/>
    </source>
</evidence>
<accession>A0A6C0I4X6</accession>
<dbReference type="Gene3D" id="2.70.9.20">
    <property type="entry name" value="Major capsid protein Vp54"/>
    <property type="match status" value="1"/>
</dbReference>
<evidence type="ECO:0000259" key="1">
    <source>
        <dbReference type="Pfam" id="PF04451"/>
    </source>
</evidence>
<dbReference type="AlphaFoldDB" id="A0A6C0I4X6"/>
<evidence type="ECO:0000313" key="3">
    <source>
        <dbReference type="EMBL" id="QHT88068.1"/>
    </source>
</evidence>
<name>A0A6C0I4X6_9ZZZZ</name>
<dbReference type="InterPro" id="IPR007542">
    <property type="entry name" value="MCP_C"/>
</dbReference>
<organism evidence="3">
    <name type="scientific">viral metagenome</name>
    <dbReference type="NCBI Taxonomy" id="1070528"/>
    <lineage>
        <taxon>unclassified sequences</taxon>
        <taxon>metagenomes</taxon>
        <taxon>organismal metagenomes</taxon>
    </lineage>
</organism>
<dbReference type="GO" id="GO:0005198">
    <property type="term" value="F:structural molecule activity"/>
    <property type="evidence" value="ECO:0007669"/>
    <property type="project" value="InterPro"/>
</dbReference>
<dbReference type="Gene3D" id="2.70.9.10">
    <property type="entry name" value="Adenovirus Type 2 Hexon, domain 4"/>
    <property type="match status" value="1"/>
</dbReference>
<dbReference type="InterPro" id="IPR031654">
    <property type="entry name" value="Capsid_N"/>
</dbReference>
<sequence>MSATTSSSNLTSGFIDLATYDELEKYMYGGEQAVSYFVRKVRKATWFTVVPVVLSKSNGVPNFNQQWSANISRAGDYLLRAFLRITFPAVVLSGNNRFGENGSVRYTRNLMHALIREASISFNDLTEMRFDNYYLDFWSQFAIPAGKRNGYNNMIGNIPDLTDPCTVNSKTSLPQVTLNLPLPLAHSRDSGVALPTAALPYNEMRLNFNFRDYTDVLILDNLSSGVSVPVTAGDLVTVPTLSQVDVWAEYAIVSNNERKQMGQAPRDILIEQVQTVPTITFNPTSNSLLSQDIRLSHAVKCLFFAVRNTTNSAEWSNYTCAMPIPTDSGLQTSVNYAVDPVNTASLLYENTQRLSNMGADYFSLVNPFYNAVSIPNETGYHMYSYSLDVMSVNPMGSTNFGKLTNVSLQITPSTAASAVAGATGSLPNNPGPDAYQGVPCAQTFTLVLVAVNHNIVRVAGGALGFPVL</sequence>
<dbReference type="InterPro" id="IPR038519">
    <property type="entry name" value="MCP_C_sf"/>
</dbReference>